<dbReference type="NCBIfam" id="TIGR01972">
    <property type="entry name" value="NDH_I_M"/>
    <property type="match status" value="1"/>
</dbReference>
<evidence type="ECO:0000256" key="3">
    <source>
        <dbReference type="ARBA" id="ARBA00022692"/>
    </source>
</evidence>
<dbReference type="GO" id="GO:0008137">
    <property type="term" value="F:NADH dehydrogenase (ubiquinone) activity"/>
    <property type="evidence" value="ECO:0007669"/>
    <property type="project" value="InterPro"/>
</dbReference>
<feature type="transmembrane region" description="Helical" evidence="7">
    <location>
        <begin position="286"/>
        <end position="305"/>
    </location>
</feature>
<feature type="transmembrane region" description="Helical" evidence="7">
    <location>
        <begin position="254"/>
        <end position="274"/>
    </location>
</feature>
<dbReference type="RefSeq" id="WP_149307266.1">
    <property type="nucleotide sequence ID" value="NZ_SRSD01000004.1"/>
</dbReference>
<feature type="transmembrane region" description="Helical" evidence="7">
    <location>
        <begin position="6"/>
        <end position="25"/>
    </location>
</feature>
<sequence length="496" mass="53846">MADPHLLTILVFFPLAGCLLMLPVWKRPAAARPLALGVMTGELLLALWLYASWHGLAALKSPLPGYLLAEDAPWIGAFGIRYTLGLDGISLLMVMLTAFSFCVALAVSWRAVGEKVGLFLALLLAMETGIMGVFLALDLALFYLFWEVMLIPMFFLIGIWGHGRRIYSTVKFFLFTMFGSLLMLLAIIALHLLHAQQSGVATFGLHQLIATRLPAGTQLWLFGAFFLAFAIKFPLFPLHTWLPDAHTDAPTAGSVILAGLLLKTGSYGLLRFGYPLFPQAAQTLTPLFYTLAITGIIYASLVAFAQEDMKRLIAYSSIGHMGYVAIGIAAWQPVALSGSIIQMANHGVTTGALFAMVGMLDERAHTREIGAFGGLWGKIPLWSFFFLLFSMASVGLPGLNNFVGEFLVLSGTFTKSPLAAGLAFTGIVLTLVYTVRLVQEVVFQTERKPLPLADLDRREICLLALLALLVVWMGVHPAPLLDLIHGPVQILVGGAP</sequence>
<dbReference type="GO" id="GO:0015990">
    <property type="term" value="P:electron transport coupled proton transport"/>
    <property type="evidence" value="ECO:0007669"/>
    <property type="project" value="TreeGrafter"/>
</dbReference>
<feature type="domain" description="NADH:quinone oxidoreductase/Mrp antiporter transmembrane" evidence="8">
    <location>
        <begin position="136"/>
        <end position="430"/>
    </location>
</feature>
<evidence type="ECO:0000256" key="5">
    <source>
        <dbReference type="ARBA" id="ARBA00023136"/>
    </source>
</evidence>
<dbReference type="GO" id="GO:0012505">
    <property type="term" value="C:endomembrane system"/>
    <property type="evidence" value="ECO:0007669"/>
    <property type="project" value="UniProtKB-SubCell"/>
</dbReference>
<gene>
    <name evidence="9" type="ORF">ET418_08540</name>
</gene>
<keyword evidence="10" id="KW-1185">Reference proteome</keyword>
<evidence type="ECO:0000256" key="6">
    <source>
        <dbReference type="RuleBase" id="RU000320"/>
    </source>
</evidence>
<dbReference type="AlphaFoldDB" id="A0A5A9XJ91"/>
<protein>
    <submittedName>
        <fullName evidence="9">NADH-quinone oxidoreductase subunit M</fullName>
    </submittedName>
</protein>
<evidence type="ECO:0000313" key="10">
    <source>
        <dbReference type="Proteomes" id="UP000324298"/>
    </source>
</evidence>
<dbReference type="GO" id="GO:0042773">
    <property type="term" value="P:ATP synthesis coupled electron transport"/>
    <property type="evidence" value="ECO:0007669"/>
    <property type="project" value="InterPro"/>
</dbReference>
<dbReference type="GO" id="GO:0048039">
    <property type="term" value="F:ubiquinone binding"/>
    <property type="evidence" value="ECO:0007669"/>
    <property type="project" value="TreeGrafter"/>
</dbReference>
<dbReference type="OrthoDB" id="9805769at2"/>
<feature type="transmembrane region" description="Helical" evidence="7">
    <location>
        <begin position="34"/>
        <end position="53"/>
    </location>
</feature>
<reference evidence="9 10" key="1">
    <citation type="submission" date="2019-04" db="EMBL/GenBank/DDBJ databases">
        <title>Geobacter ruber sp. nov., ferric-reducing bacteria isolated from paddy soil.</title>
        <authorList>
            <person name="Xu Z."/>
            <person name="Masuda Y."/>
            <person name="Itoh H."/>
            <person name="Senoo K."/>
        </authorList>
    </citation>
    <scope>NUCLEOTIDE SEQUENCE [LARGE SCALE GENOMIC DNA]</scope>
    <source>
        <strain evidence="9 10">Red88</strain>
    </source>
</reference>
<dbReference type="InterPro" id="IPR003918">
    <property type="entry name" value="NADH_UbQ_OxRdtase"/>
</dbReference>
<feature type="transmembrane region" description="Helical" evidence="7">
    <location>
        <begin position="143"/>
        <end position="160"/>
    </location>
</feature>
<feature type="transmembrane region" description="Helical" evidence="7">
    <location>
        <begin position="340"/>
        <end position="360"/>
    </location>
</feature>
<dbReference type="EMBL" id="SRSD01000004">
    <property type="protein sequence ID" value="KAA0892328.1"/>
    <property type="molecule type" value="Genomic_DNA"/>
</dbReference>
<evidence type="ECO:0000256" key="2">
    <source>
        <dbReference type="ARBA" id="ARBA00009025"/>
    </source>
</evidence>
<dbReference type="GO" id="GO:0003954">
    <property type="term" value="F:NADH dehydrogenase activity"/>
    <property type="evidence" value="ECO:0007669"/>
    <property type="project" value="TreeGrafter"/>
</dbReference>
<comment type="caution">
    <text evidence="9">The sequence shown here is derived from an EMBL/GenBank/DDBJ whole genome shotgun (WGS) entry which is preliminary data.</text>
</comment>
<feature type="transmembrane region" description="Helical" evidence="7">
    <location>
        <begin position="172"/>
        <end position="193"/>
    </location>
</feature>
<evidence type="ECO:0000256" key="4">
    <source>
        <dbReference type="ARBA" id="ARBA00022989"/>
    </source>
</evidence>
<feature type="transmembrane region" description="Helical" evidence="7">
    <location>
        <begin position="116"/>
        <end position="137"/>
    </location>
</feature>
<feature type="transmembrane region" description="Helical" evidence="7">
    <location>
        <begin position="419"/>
        <end position="439"/>
    </location>
</feature>
<dbReference type="PRINTS" id="PR01437">
    <property type="entry name" value="NUOXDRDTASE4"/>
</dbReference>
<keyword evidence="5 7" id="KW-0472">Membrane</keyword>
<feature type="transmembrane region" description="Helical" evidence="7">
    <location>
        <begin position="381"/>
        <end position="399"/>
    </location>
</feature>
<proteinExistence type="inferred from homology"/>
<evidence type="ECO:0000259" key="8">
    <source>
        <dbReference type="Pfam" id="PF00361"/>
    </source>
</evidence>
<comment type="subcellular location">
    <subcellularLocation>
        <location evidence="1">Endomembrane system</location>
        <topology evidence="1">Multi-pass membrane protein</topology>
    </subcellularLocation>
    <subcellularLocation>
        <location evidence="6">Membrane</location>
        <topology evidence="6">Multi-pass membrane protein</topology>
    </subcellularLocation>
</comment>
<evidence type="ECO:0000256" key="7">
    <source>
        <dbReference type="SAM" id="Phobius"/>
    </source>
</evidence>
<feature type="transmembrane region" description="Helical" evidence="7">
    <location>
        <begin position="219"/>
        <end position="242"/>
    </location>
</feature>
<accession>A0A5A9XJ91</accession>
<keyword evidence="3 6" id="KW-0812">Transmembrane</keyword>
<feature type="transmembrane region" description="Helical" evidence="7">
    <location>
        <begin position="312"/>
        <end position="334"/>
    </location>
</feature>
<evidence type="ECO:0000313" key="9">
    <source>
        <dbReference type="EMBL" id="KAA0892328.1"/>
    </source>
</evidence>
<dbReference type="PANTHER" id="PTHR43507">
    <property type="entry name" value="NADH-UBIQUINONE OXIDOREDUCTASE CHAIN 4"/>
    <property type="match status" value="1"/>
</dbReference>
<name>A0A5A9XJ91_9BACT</name>
<dbReference type="InterPro" id="IPR001750">
    <property type="entry name" value="ND/Mrp_TM"/>
</dbReference>
<feature type="transmembrane region" description="Helical" evidence="7">
    <location>
        <begin position="460"/>
        <end position="478"/>
    </location>
</feature>
<dbReference type="PANTHER" id="PTHR43507:SF1">
    <property type="entry name" value="NADH-UBIQUINONE OXIDOREDUCTASE CHAIN 4"/>
    <property type="match status" value="1"/>
</dbReference>
<dbReference type="Pfam" id="PF00361">
    <property type="entry name" value="Proton_antipo_M"/>
    <property type="match status" value="1"/>
</dbReference>
<keyword evidence="4 7" id="KW-1133">Transmembrane helix</keyword>
<feature type="transmembrane region" description="Helical" evidence="7">
    <location>
        <begin position="89"/>
        <end position="109"/>
    </location>
</feature>
<organism evidence="9 10">
    <name type="scientific">Oryzomonas rubra</name>
    <dbReference type="NCBI Taxonomy" id="2509454"/>
    <lineage>
        <taxon>Bacteria</taxon>
        <taxon>Pseudomonadati</taxon>
        <taxon>Thermodesulfobacteriota</taxon>
        <taxon>Desulfuromonadia</taxon>
        <taxon>Geobacterales</taxon>
        <taxon>Geobacteraceae</taxon>
        <taxon>Oryzomonas</taxon>
    </lineage>
</organism>
<evidence type="ECO:0000256" key="1">
    <source>
        <dbReference type="ARBA" id="ARBA00004127"/>
    </source>
</evidence>
<dbReference type="InterPro" id="IPR010227">
    <property type="entry name" value="NADH_Q_OxRdtase_chainM/4"/>
</dbReference>
<dbReference type="GO" id="GO:0016020">
    <property type="term" value="C:membrane"/>
    <property type="evidence" value="ECO:0007669"/>
    <property type="project" value="UniProtKB-SubCell"/>
</dbReference>
<dbReference type="Proteomes" id="UP000324298">
    <property type="component" value="Unassembled WGS sequence"/>
</dbReference>
<comment type="similarity">
    <text evidence="2">Belongs to the complex I subunit 4 family.</text>
</comment>